<accession>A0A8S9ZPB0</accession>
<dbReference type="Proteomes" id="UP000605970">
    <property type="component" value="Unassembled WGS sequence"/>
</dbReference>
<gene>
    <name evidence="1" type="ORF">Mgra_00005217</name>
</gene>
<organism evidence="1 2">
    <name type="scientific">Meloidogyne graminicola</name>
    <dbReference type="NCBI Taxonomy" id="189291"/>
    <lineage>
        <taxon>Eukaryota</taxon>
        <taxon>Metazoa</taxon>
        <taxon>Ecdysozoa</taxon>
        <taxon>Nematoda</taxon>
        <taxon>Chromadorea</taxon>
        <taxon>Rhabditida</taxon>
        <taxon>Tylenchina</taxon>
        <taxon>Tylenchomorpha</taxon>
        <taxon>Tylenchoidea</taxon>
        <taxon>Meloidogynidae</taxon>
        <taxon>Meloidogyninae</taxon>
        <taxon>Meloidogyne</taxon>
    </lineage>
</organism>
<evidence type="ECO:0000313" key="2">
    <source>
        <dbReference type="Proteomes" id="UP000605970"/>
    </source>
</evidence>
<proteinExistence type="predicted"/>
<comment type="caution">
    <text evidence="1">The sequence shown here is derived from an EMBL/GenBank/DDBJ whole genome shotgun (WGS) entry which is preliminary data.</text>
</comment>
<dbReference type="AlphaFoldDB" id="A0A8S9ZPB0"/>
<name>A0A8S9ZPB0_9BILA</name>
<protein>
    <submittedName>
        <fullName evidence="1">Uncharacterized protein</fullName>
    </submittedName>
</protein>
<sequence>MKATHSFKIAKQHEHVYPHTLFNSKKIFFRLPIDNLIKNIFVVVRIQSKNEGEKKGIVLLTQH</sequence>
<dbReference type="EMBL" id="JABEBT010000043">
    <property type="protein sequence ID" value="KAF7635397.1"/>
    <property type="molecule type" value="Genomic_DNA"/>
</dbReference>
<reference evidence="1" key="1">
    <citation type="journal article" date="2020" name="Ecol. Evol.">
        <title>Genome structure and content of the rice root-knot nematode (Meloidogyne graminicola).</title>
        <authorList>
            <person name="Phan N.T."/>
            <person name="Danchin E.G.J."/>
            <person name="Klopp C."/>
            <person name="Perfus-Barbeoch L."/>
            <person name="Kozlowski D.K."/>
            <person name="Koutsovoulos G.D."/>
            <person name="Lopez-Roques C."/>
            <person name="Bouchez O."/>
            <person name="Zahm M."/>
            <person name="Besnard G."/>
            <person name="Bellafiore S."/>
        </authorList>
    </citation>
    <scope>NUCLEOTIDE SEQUENCE</scope>
    <source>
        <strain evidence="1">VN-18</strain>
    </source>
</reference>
<evidence type="ECO:0000313" key="1">
    <source>
        <dbReference type="EMBL" id="KAF7635397.1"/>
    </source>
</evidence>
<keyword evidence="2" id="KW-1185">Reference proteome</keyword>